<proteinExistence type="predicted"/>
<gene>
    <name evidence="1" type="ORF">SPELUC_LOCUS8902</name>
</gene>
<dbReference type="EMBL" id="CAJVPW010014024">
    <property type="protein sequence ID" value="CAG8650598.1"/>
    <property type="molecule type" value="Genomic_DNA"/>
</dbReference>
<evidence type="ECO:0000313" key="2">
    <source>
        <dbReference type="Proteomes" id="UP000789366"/>
    </source>
</evidence>
<sequence length="48" mass="5077">SAKPSGSTELSGSIKLSSSNESSGSDEFSSFNESLDPSKIEDRFSTIF</sequence>
<evidence type="ECO:0000313" key="1">
    <source>
        <dbReference type="EMBL" id="CAG8650598.1"/>
    </source>
</evidence>
<dbReference type="Proteomes" id="UP000789366">
    <property type="component" value="Unassembled WGS sequence"/>
</dbReference>
<protein>
    <submittedName>
        <fullName evidence="1">6019_t:CDS:1</fullName>
    </submittedName>
</protein>
<name>A0ACA9NH07_9GLOM</name>
<feature type="non-terminal residue" evidence="1">
    <location>
        <position position="1"/>
    </location>
</feature>
<comment type="caution">
    <text evidence="1">The sequence shown here is derived from an EMBL/GenBank/DDBJ whole genome shotgun (WGS) entry which is preliminary data.</text>
</comment>
<accession>A0ACA9NH07</accession>
<organism evidence="1 2">
    <name type="scientific">Cetraspora pellucida</name>
    <dbReference type="NCBI Taxonomy" id="1433469"/>
    <lineage>
        <taxon>Eukaryota</taxon>
        <taxon>Fungi</taxon>
        <taxon>Fungi incertae sedis</taxon>
        <taxon>Mucoromycota</taxon>
        <taxon>Glomeromycotina</taxon>
        <taxon>Glomeromycetes</taxon>
        <taxon>Diversisporales</taxon>
        <taxon>Gigasporaceae</taxon>
        <taxon>Cetraspora</taxon>
    </lineage>
</organism>
<keyword evidence="2" id="KW-1185">Reference proteome</keyword>
<reference evidence="1" key="1">
    <citation type="submission" date="2021-06" db="EMBL/GenBank/DDBJ databases">
        <authorList>
            <person name="Kallberg Y."/>
            <person name="Tangrot J."/>
            <person name="Rosling A."/>
        </authorList>
    </citation>
    <scope>NUCLEOTIDE SEQUENCE</scope>
    <source>
        <strain evidence="1">28 12/20/2015</strain>
    </source>
</reference>